<dbReference type="EMBL" id="JYDH01000130">
    <property type="protein sequence ID" value="KRY30835.1"/>
    <property type="molecule type" value="Genomic_DNA"/>
</dbReference>
<evidence type="ECO:0000259" key="6">
    <source>
        <dbReference type="SMART" id="SM00888"/>
    </source>
</evidence>
<evidence type="ECO:0000256" key="3">
    <source>
        <dbReference type="ARBA" id="ARBA00022917"/>
    </source>
</evidence>
<name>E5SWH4_TRISP</name>
<evidence type="ECO:0000256" key="5">
    <source>
        <dbReference type="SAM" id="MobiDB-lite"/>
    </source>
</evidence>
<dbReference type="CDD" id="cd10308">
    <property type="entry name" value="GST_C_eEF1b_like"/>
    <property type="match status" value="1"/>
</dbReference>
<reference evidence="8 9" key="1">
    <citation type="submission" date="2015-01" db="EMBL/GenBank/DDBJ databases">
        <title>Evolution of Trichinella species and genotypes.</title>
        <authorList>
            <person name="Korhonen P.K."/>
            <person name="Edoardo P."/>
            <person name="Giuseppe L.R."/>
            <person name="Gasser R.B."/>
        </authorList>
    </citation>
    <scope>NUCLEOTIDE SEQUENCE [LARGE SCALE GENOMIC DNA]</scope>
    <source>
        <strain evidence="8">ISS3</strain>
    </source>
</reference>
<dbReference type="RefSeq" id="XP_003369502.1">
    <property type="nucleotide sequence ID" value="XM_003369454.1"/>
</dbReference>
<keyword evidence="9" id="KW-1185">Reference proteome</keyword>
<dbReference type="GO" id="GO:0005085">
    <property type="term" value="F:guanyl-nucleotide exchange factor activity"/>
    <property type="evidence" value="ECO:0007669"/>
    <property type="project" value="TreeGrafter"/>
</dbReference>
<keyword evidence="2 4" id="KW-0251">Elongation factor</keyword>
<dbReference type="GO" id="GO:0003746">
    <property type="term" value="F:translation elongation factor activity"/>
    <property type="evidence" value="ECO:0007669"/>
    <property type="project" value="UniProtKB-KW"/>
</dbReference>
<dbReference type="Proteomes" id="UP000054776">
    <property type="component" value="Unassembled WGS sequence"/>
</dbReference>
<dbReference type="eggNOG" id="KOG1668">
    <property type="taxonomic scope" value="Eukaryota"/>
</dbReference>
<protein>
    <submittedName>
        <fullName evidence="8">Elongation factor 1-beta</fullName>
    </submittedName>
</protein>
<evidence type="ECO:0000256" key="1">
    <source>
        <dbReference type="ARBA" id="ARBA00007411"/>
    </source>
</evidence>
<evidence type="ECO:0000256" key="4">
    <source>
        <dbReference type="RuleBase" id="RU003791"/>
    </source>
</evidence>
<dbReference type="GO" id="GO:0005829">
    <property type="term" value="C:cytosol"/>
    <property type="evidence" value="ECO:0007669"/>
    <property type="project" value="TreeGrafter"/>
</dbReference>
<dbReference type="STRING" id="6334.E5SWH4"/>
<dbReference type="InterPro" id="IPR036219">
    <property type="entry name" value="eEF-1beta-like_sf"/>
</dbReference>
<dbReference type="HOGENOM" id="CLU_050172_0_0_1"/>
<dbReference type="CDD" id="cd00292">
    <property type="entry name" value="EF1B"/>
    <property type="match status" value="1"/>
</dbReference>
<feature type="domain" description="Elongation factor 1 beta central acidic region eukaryote" evidence="7">
    <location>
        <begin position="179"/>
        <end position="207"/>
    </location>
</feature>
<dbReference type="Gene3D" id="1.20.1050.130">
    <property type="match status" value="1"/>
</dbReference>
<dbReference type="AlphaFoldDB" id="E5SWH4"/>
<evidence type="ECO:0000259" key="7">
    <source>
        <dbReference type="SMART" id="SM01182"/>
    </source>
</evidence>
<dbReference type="InterPro" id="IPR014038">
    <property type="entry name" value="EF1B_bsu/dsu_GNE"/>
</dbReference>
<dbReference type="PANTHER" id="PTHR11595">
    <property type="entry name" value="EF-HAND AND COILED-COIL DOMAIN-CONTAINING FAMILY MEMBER"/>
    <property type="match status" value="1"/>
</dbReference>
<dbReference type="PROSITE" id="PS00825">
    <property type="entry name" value="EF1BD_2"/>
    <property type="match status" value="1"/>
</dbReference>
<feature type="domain" description="Translation elongation factor EF1B beta/delta subunit guanine nucleotide exchange" evidence="6">
    <location>
        <begin position="216"/>
        <end position="302"/>
    </location>
</feature>
<dbReference type="KEGG" id="tsp:Tsp_04916"/>
<evidence type="ECO:0000256" key="2">
    <source>
        <dbReference type="ARBA" id="ARBA00022768"/>
    </source>
</evidence>
<feature type="compositionally biased region" description="Acidic residues" evidence="5">
    <location>
        <begin position="170"/>
        <end position="189"/>
    </location>
</feature>
<dbReference type="OMA" id="YRWYKHI"/>
<dbReference type="FunFam" id="3.30.70.60:FF:000001">
    <property type="entry name" value="Elongation factor 1-beta 1 like"/>
    <property type="match status" value="1"/>
</dbReference>
<organism evidence="8 9">
    <name type="scientific">Trichinella spiralis</name>
    <name type="common">Trichina worm</name>
    <dbReference type="NCBI Taxonomy" id="6334"/>
    <lineage>
        <taxon>Eukaryota</taxon>
        <taxon>Metazoa</taxon>
        <taxon>Ecdysozoa</taxon>
        <taxon>Nematoda</taxon>
        <taxon>Enoplea</taxon>
        <taxon>Dorylaimia</taxon>
        <taxon>Trichinellida</taxon>
        <taxon>Trichinellidae</taxon>
        <taxon>Trichinella</taxon>
    </lineage>
</organism>
<gene>
    <name evidence="8" type="primary">eef1b</name>
    <name evidence="8" type="ORF">T01_13481</name>
</gene>
<sequence>MFVTRWKCSTQDARRFDPSNYITATPTLKYFLSKSARLAPLESVAIAAEAKHLRCYQSPTAIYDIESQKKLTLESLHLAYLFWSFEQIFIMVAKLSTEIDLKVLNASLETKSYINGYFPSSADVQTFNQIKNPPTTLHHLQRWFHHIASFTDAERAKWPKCSSEPVASAEGDDDEDIDLFGSSSEEEDSEEKKRVRQERLDAYAAKKAKKPAAVAKSNIILDVKPWDDETDLKLMEESIRKITTDGLIWGPSKILPVAYGVKKLQIGCVVEDDKVGTDFLEENILALEDLVQSVDIVAFNKI</sequence>
<dbReference type="GO" id="GO:0005853">
    <property type="term" value="C:eukaryotic translation elongation factor 1 complex"/>
    <property type="evidence" value="ECO:0007669"/>
    <property type="project" value="InterPro"/>
</dbReference>
<dbReference type="SUPFAM" id="SSF47616">
    <property type="entry name" value="GST C-terminal domain-like"/>
    <property type="match status" value="1"/>
</dbReference>
<dbReference type="InterPro" id="IPR036282">
    <property type="entry name" value="Glutathione-S-Trfase_C_sf"/>
</dbReference>
<feature type="region of interest" description="Disordered" evidence="5">
    <location>
        <begin position="161"/>
        <end position="194"/>
    </location>
</feature>
<evidence type="ECO:0000313" key="9">
    <source>
        <dbReference type="Proteomes" id="UP000054776"/>
    </source>
</evidence>
<dbReference type="InterPro" id="IPR001326">
    <property type="entry name" value="Transl_elong_EF1B_B/D_CS"/>
</dbReference>
<dbReference type="PANTHER" id="PTHR11595:SF21">
    <property type="entry name" value="ELONGATION FACTOR 1-BETA"/>
    <property type="match status" value="1"/>
</dbReference>
<dbReference type="Pfam" id="PF10587">
    <property type="entry name" value="EF-1_beta_acid"/>
    <property type="match status" value="1"/>
</dbReference>
<dbReference type="FunCoup" id="E5SWH4">
    <property type="interactions" value="1344"/>
</dbReference>
<dbReference type="Gene3D" id="3.30.70.60">
    <property type="match status" value="1"/>
</dbReference>
<comment type="similarity">
    <text evidence="1 4">Belongs to the EF-1-beta/EF-1-delta family.</text>
</comment>
<proteinExistence type="inferred from homology"/>
<evidence type="ECO:0000313" key="8">
    <source>
        <dbReference type="EMBL" id="KRY30835.1"/>
    </source>
</evidence>
<keyword evidence="3 4" id="KW-0648">Protein biosynthesis</keyword>
<dbReference type="SMART" id="SM00888">
    <property type="entry name" value="EF1_GNE"/>
    <property type="match status" value="1"/>
</dbReference>
<dbReference type="InterPro" id="IPR018940">
    <property type="entry name" value="EF-1_beta_acid_region_euk"/>
</dbReference>
<dbReference type="InterPro" id="IPR014717">
    <property type="entry name" value="Transl_elong_EF1B/ribsomal_bS6"/>
</dbReference>
<comment type="caution">
    <text evidence="8">The sequence shown here is derived from an EMBL/GenBank/DDBJ whole genome shotgun (WGS) entry which is preliminary data.</text>
</comment>
<dbReference type="OrthoDB" id="331763at2759"/>
<dbReference type="Pfam" id="PF00736">
    <property type="entry name" value="EF1_GNE"/>
    <property type="match status" value="1"/>
</dbReference>
<accession>E5SWH4</accession>
<dbReference type="SMR" id="E5SWH4"/>
<dbReference type="SMART" id="SM01182">
    <property type="entry name" value="EF-1_beta_acid"/>
    <property type="match status" value="1"/>
</dbReference>
<dbReference type="PROSITE" id="PS00824">
    <property type="entry name" value="EF1BD_1"/>
    <property type="match status" value="1"/>
</dbReference>
<dbReference type="InParanoid" id="E5SWH4"/>
<dbReference type="SUPFAM" id="SSF54984">
    <property type="entry name" value="eEF-1beta-like"/>
    <property type="match status" value="1"/>
</dbReference>
<dbReference type="InterPro" id="IPR049720">
    <property type="entry name" value="EF1B_bsu/dsu"/>
</dbReference>